<protein>
    <submittedName>
        <fullName evidence="1">Uncharacterized protein</fullName>
    </submittedName>
</protein>
<evidence type="ECO:0000313" key="1">
    <source>
        <dbReference type="EMBL" id="TKD50274.1"/>
    </source>
</evidence>
<keyword evidence="2" id="KW-1185">Reference proteome</keyword>
<name>A0A4U1L1C1_9SPHN</name>
<proteinExistence type="predicted"/>
<reference evidence="1 2" key="1">
    <citation type="submission" date="2019-04" db="EMBL/GenBank/DDBJ databases">
        <authorList>
            <person name="Yang Y."/>
            <person name="Wei D."/>
        </authorList>
    </citation>
    <scope>NUCLEOTIDE SEQUENCE [LARGE SCALE GENOMIC DNA]</scope>
    <source>
        <strain evidence="1 2">L-1-4w-11</strain>
    </source>
</reference>
<sequence>MIAMERMVTMRWLVAVSAVKPMGSNPFIATNRATSALLLSPDNRPFRQMVGRKHVTPMVITKTTALMTSATLSNGSNLDLNVTDEAEFKKLYEGFRKSVAAVGSGFKSEANQVATRKREALYKDLAAALAVCEVLLDPANVDYLIEALELHGIPAVVDPAKGNEFVPLCRLMWGYWPQATTANPDPAFMWDRSPELYGKVLRGAVARGIKPSELAAKLLEEKGFKKFKEADDNRYLKDDQDEKDKIQRFKDVINDDPKAVIPAEGFGIPTKDRPSLVAVLCAVSADGKELNALQRLPISVQSLEQQVHKMAPNLVADIRVRQAEKRAAAAEAALAAQIAKVTVDALDGLSAQSGGSDRAAS</sequence>
<organism evidence="1 2">
    <name type="scientific">Sphingomonas baiyangensis</name>
    <dbReference type="NCBI Taxonomy" id="2572576"/>
    <lineage>
        <taxon>Bacteria</taxon>
        <taxon>Pseudomonadati</taxon>
        <taxon>Pseudomonadota</taxon>
        <taxon>Alphaproteobacteria</taxon>
        <taxon>Sphingomonadales</taxon>
        <taxon>Sphingomonadaceae</taxon>
        <taxon>Sphingomonas</taxon>
    </lineage>
</organism>
<dbReference type="Proteomes" id="UP000309138">
    <property type="component" value="Unassembled WGS sequence"/>
</dbReference>
<dbReference type="RefSeq" id="WP_136942217.1">
    <property type="nucleotide sequence ID" value="NZ_SWKR01000002.1"/>
</dbReference>
<gene>
    <name evidence="1" type="ORF">FBR43_05510</name>
</gene>
<dbReference type="EMBL" id="SWKR01000002">
    <property type="protein sequence ID" value="TKD50274.1"/>
    <property type="molecule type" value="Genomic_DNA"/>
</dbReference>
<accession>A0A4U1L1C1</accession>
<evidence type="ECO:0000313" key="2">
    <source>
        <dbReference type="Proteomes" id="UP000309138"/>
    </source>
</evidence>
<dbReference type="AlphaFoldDB" id="A0A4U1L1C1"/>
<comment type="caution">
    <text evidence="1">The sequence shown here is derived from an EMBL/GenBank/DDBJ whole genome shotgun (WGS) entry which is preliminary data.</text>
</comment>